<keyword evidence="3" id="KW-1185">Reference proteome</keyword>
<dbReference type="InParanoid" id="D8U628"/>
<name>D8U628_VOLCA</name>
<evidence type="ECO:0000313" key="3">
    <source>
        <dbReference type="Proteomes" id="UP000001058"/>
    </source>
</evidence>
<dbReference type="KEGG" id="vcn:VOLCADRAFT_106241"/>
<proteinExistence type="predicted"/>
<gene>
    <name evidence="2" type="ORF">VOLCADRAFT_106241</name>
</gene>
<evidence type="ECO:0000313" key="2">
    <source>
        <dbReference type="EMBL" id="EFJ44783.1"/>
    </source>
</evidence>
<dbReference type="AlphaFoldDB" id="D8U628"/>
<sequence length="352" mass="39178">MQFKVSRHCMATGTTRINTTACNWVATMLARTILLVPQTQCSSSLSLKATPLQLHQGRLLVVPRASYSSRSSSPRSESWRSSWRTELEHGSNGNGNGAHVSHDDEYQIAYNSNGNYYHAHDSDTDSDFTWGSSSWRNQAAAVDDQEVADVGYSNGWRSSQDQPAGFANRDEDVAEEEESSGGGFFTDAFKEALKSALQRSPLYADQLTVTGSADEEVTEPQPYENEVEVYDRPIFTDQFRAALKESLERQQSELDAYGGQGSDDEYTATPYVPSPPRPREMSPLEEVIATALGASQLHLRRLTLMKNEIDAAIERETKQIERLGFALSKAQSDMAYYKSLEEMMAERPRGGQ</sequence>
<dbReference type="OrthoDB" id="551114at2759"/>
<dbReference type="Proteomes" id="UP000001058">
    <property type="component" value="Unassembled WGS sequence"/>
</dbReference>
<dbReference type="RefSeq" id="XP_002954066.1">
    <property type="nucleotide sequence ID" value="XM_002954020.1"/>
</dbReference>
<reference evidence="2 3" key="1">
    <citation type="journal article" date="2010" name="Science">
        <title>Genomic analysis of organismal complexity in the multicellular green alga Volvox carteri.</title>
        <authorList>
            <person name="Prochnik S.E."/>
            <person name="Umen J."/>
            <person name="Nedelcu A.M."/>
            <person name="Hallmann A."/>
            <person name="Miller S.M."/>
            <person name="Nishii I."/>
            <person name="Ferris P."/>
            <person name="Kuo A."/>
            <person name="Mitros T."/>
            <person name="Fritz-Laylin L.K."/>
            <person name="Hellsten U."/>
            <person name="Chapman J."/>
            <person name="Simakov O."/>
            <person name="Rensing S.A."/>
            <person name="Terry A."/>
            <person name="Pangilinan J."/>
            <person name="Kapitonov V."/>
            <person name="Jurka J."/>
            <person name="Salamov A."/>
            <person name="Shapiro H."/>
            <person name="Schmutz J."/>
            <person name="Grimwood J."/>
            <person name="Lindquist E."/>
            <person name="Lucas S."/>
            <person name="Grigoriev I.V."/>
            <person name="Schmitt R."/>
            <person name="Kirk D."/>
            <person name="Rokhsar D.S."/>
        </authorList>
    </citation>
    <scope>NUCLEOTIDE SEQUENCE [LARGE SCALE GENOMIC DNA]</scope>
    <source>
        <strain evidence="3">f. Nagariensis / Eve</strain>
    </source>
</reference>
<protein>
    <submittedName>
        <fullName evidence="2">Uncharacterized protein</fullName>
    </submittedName>
</protein>
<dbReference type="GeneID" id="9617310"/>
<accession>D8U628</accession>
<dbReference type="EMBL" id="GL378361">
    <property type="protein sequence ID" value="EFJ44783.1"/>
    <property type="molecule type" value="Genomic_DNA"/>
</dbReference>
<dbReference type="eggNOG" id="ENOG502T239">
    <property type="taxonomic scope" value="Eukaryota"/>
</dbReference>
<feature type="region of interest" description="Disordered" evidence="1">
    <location>
        <begin position="154"/>
        <end position="182"/>
    </location>
</feature>
<evidence type="ECO:0000256" key="1">
    <source>
        <dbReference type="SAM" id="MobiDB-lite"/>
    </source>
</evidence>
<feature type="region of interest" description="Disordered" evidence="1">
    <location>
        <begin position="250"/>
        <end position="269"/>
    </location>
</feature>
<organism evidence="3">
    <name type="scientific">Volvox carteri f. nagariensis</name>
    <dbReference type="NCBI Taxonomy" id="3068"/>
    <lineage>
        <taxon>Eukaryota</taxon>
        <taxon>Viridiplantae</taxon>
        <taxon>Chlorophyta</taxon>
        <taxon>core chlorophytes</taxon>
        <taxon>Chlorophyceae</taxon>
        <taxon>CS clade</taxon>
        <taxon>Chlamydomonadales</taxon>
        <taxon>Volvocaceae</taxon>
        <taxon>Volvox</taxon>
    </lineage>
</organism>